<gene>
    <name evidence="2" type="ORF">SAMN06265368_0128</name>
</gene>
<dbReference type="OrthoDB" id="9799456at2"/>
<feature type="transmembrane region" description="Helical" evidence="1">
    <location>
        <begin position="82"/>
        <end position="104"/>
    </location>
</feature>
<dbReference type="Pfam" id="PF06170">
    <property type="entry name" value="DUF983"/>
    <property type="match status" value="1"/>
</dbReference>
<dbReference type="RefSeq" id="WP_097151485.1">
    <property type="nucleotide sequence ID" value="NZ_OBEL01000001.1"/>
</dbReference>
<name>A0A285N7M6_9HYPH</name>
<dbReference type="AlphaFoldDB" id="A0A285N7M6"/>
<proteinExistence type="predicted"/>
<evidence type="ECO:0000313" key="2">
    <source>
        <dbReference type="EMBL" id="SNZ05475.1"/>
    </source>
</evidence>
<organism evidence="2 3">
    <name type="scientific">Cohaesibacter gelatinilyticus</name>
    <dbReference type="NCBI Taxonomy" id="372072"/>
    <lineage>
        <taxon>Bacteria</taxon>
        <taxon>Pseudomonadati</taxon>
        <taxon>Pseudomonadota</taxon>
        <taxon>Alphaproteobacteria</taxon>
        <taxon>Hyphomicrobiales</taxon>
        <taxon>Cohaesibacteraceae</taxon>
    </lineage>
</organism>
<protein>
    <submittedName>
        <fullName evidence="2">Uncharacterized conserved protein, DUF983 family</fullName>
    </submittedName>
</protein>
<keyword evidence="1" id="KW-0812">Transmembrane</keyword>
<dbReference type="EMBL" id="OBEL01000001">
    <property type="protein sequence ID" value="SNZ05475.1"/>
    <property type="molecule type" value="Genomic_DNA"/>
</dbReference>
<feature type="transmembrane region" description="Helical" evidence="1">
    <location>
        <begin position="56"/>
        <end position="76"/>
    </location>
</feature>
<sequence length="131" mass="14602">MTTRKQQSGSLTRSAFLGKCPRCGHGKLYSGFLKIANRCNHCDLDYSFADSGDGPAVFVIMIVGFLATAGVLYTEFAFEPPVWLHVVLWGPLTILLSLLFLYWLKGGLIAQQYKTHAKPGELRHDKPDKDQ</sequence>
<keyword evidence="1" id="KW-0472">Membrane</keyword>
<dbReference type="InterPro" id="IPR009325">
    <property type="entry name" value="DUF983"/>
</dbReference>
<evidence type="ECO:0000313" key="3">
    <source>
        <dbReference type="Proteomes" id="UP000219439"/>
    </source>
</evidence>
<accession>A0A285N7M6</accession>
<evidence type="ECO:0000256" key="1">
    <source>
        <dbReference type="SAM" id="Phobius"/>
    </source>
</evidence>
<reference evidence="2 3" key="1">
    <citation type="submission" date="2017-09" db="EMBL/GenBank/DDBJ databases">
        <authorList>
            <person name="Ehlers B."/>
            <person name="Leendertz F.H."/>
        </authorList>
    </citation>
    <scope>NUCLEOTIDE SEQUENCE [LARGE SCALE GENOMIC DNA]</scope>
    <source>
        <strain evidence="2 3">DSM 18289</strain>
    </source>
</reference>
<dbReference type="Proteomes" id="UP000219439">
    <property type="component" value="Unassembled WGS sequence"/>
</dbReference>
<keyword evidence="3" id="KW-1185">Reference proteome</keyword>
<keyword evidence="1" id="KW-1133">Transmembrane helix</keyword>